<dbReference type="Pfam" id="PF14025">
    <property type="entry name" value="DUF4241"/>
    <property type="match status" value="1"/>
</dbReference>
<accession>A0A1W6L468</accession>
<dbReference type="Proteomes" id="UP000193427">
    <property type="component" value="Chromosome"/>
</dbReference>
<dbReference type="RefSeq" id="WP_099959851.1">
    <property type="nucleotide sequence ID" value="NZ_BSPR01000002.1"/>
</dbReference>
<evidence type="ECO:0000313" key="2">
    <source>
        <dbReference type="Proteomes" id="UP000193427"/>
    </source>
</evidence>
<dbReference type="AlphaFoldDB" id="A0A1W6L468"/>
<name>A0A1W6L468_9BURK</name>
<reference evidence="1 2" key="1">
    <citation type="submission" date="2016-04" db="EMBL/GenBank/DDBJ databases">
        <title>Complete genome sequence of natural rubber-degrading, novel Gram-negative bacterium, Rhizobacter gummiphilus strain NS21.</title>
        <authorList>
            <person name="Tabata M."/>
            <person name="Kasai D."/>
            <person name="Fukuda M."/>
        </authorList>
    </citation>
    <scope>NUCLEOTIDE SEQUENCE [LARGE SCALE GENOMIC DNA]</scope>
    <source>
        <strain evidence="1 2">NS21</strain>
    </source>
</reference>
<dbReference type="PROSITE" id="PS51257">
    <property type="entry name" value="PROKAR_LIPOPROTEIN"/>
    <property type="match status" value="1"/>
</dbReference>
<dbReference type="InterPro" id="IPR025335">
    <property type="entry name" value="DUF4241"/>
</dbReference>
<dbReference type="OrthoDB" id="9789980at2"/>
<protein>
    <submittedName>
        <fullName evidence="1">Uncharacterized protein</fullName>
    </submittedName>
</protein>
<evidence type="ECO:0000313" key="1">
    <source>
        <dbReference type="EMBL" id="ARN19024.1"/>
    </source>
</evidence>
<dbReference type="KEGG" id="rgu:A4W93_03315"/>
<organism evidence="1 2">
    <name type="scientific">Piscinibacter gummiphilus</name>
    <dbReference type="NCBI Taxonomy" id="946333"/>
    <lineage>
        <taxon>Bacteria</taxon>
        <taxon>Pseudomonadati</taxon>
        <taxon>Pseudomonadota</taxon>
        <taxon>Betaproteobacteria</taxon>
        <taxon>Burkholderiales</taxon>
        <taxon>Sphaerotilaceae</taxon>
        <taxon>Piscinibacter</taxon>
    </lineage>
</organism>
<dbReference type="STRING" id="946333.A4W93_03315"/>
<keyword evidence="2" id="KW-1185">Reference proteome</keyword>
<dbReference type="EMBL" id="CP015118">
    <property type="protein sequence ID" value="ARN19024.1"/>
    <property type="molecule type" value="Genomic_DNA"/>
</dbReference>
<sequence length="242" mass="25893">MNWRALAAGVALAGLAACSPRAAPEAKVEPPPVVPRAGPVFDEAFADGFEATVGDTRYRFRAQSAGDIVLTSGKLVACDVIVSCGGPFTGAVPVGTFPLRFAIAARDDDERIALARIDFAPGPIVRWELAVTEGQDVATLKKGEFFGYGVDSGTGAFMDAEALRAFEAERDRAGEAFDDRLFAEMDKTYRHTRSWLLHPTPKGTVALFSSGYGDGSYPTYKAYDQDGTLVAVITDFGIVPWE</sequence>
<gene>
    <name evidence="1" type="ORF">A4W93_03315</name>
</gene>
<proteinExistence type="predicted"/>